<accession>A0A450UHH0</accession>
<evidence type="ECO:0000313" key="3">
    <source>
        <dbReference type="EMBL" id="VFJ91970.1"/>
    </source>
</evidence>
<dbReference type="AlphaFoldDB" id="A0A450UHH0"/>
<sequence>MSAVPFDTHRFVETLRDAGVPERQAVAHKDALGEASFATKADLRETEQRIKVELIKWMIGLALAQTALVVGLIDLLSKAA</sequence>
<keyword evidence="1" id="KW-1133">Transmembrane helix</keyword>
<evidence type="ECO:0000313" key="2">
    <source>
        <dbReference type="EMBL" id="VFJ91121.1"/>
    </source>
</evidence>
<feature type="transmembrane region" description="Helical" evidence="1">
    <location>
        <begin position="54"/>
        <end position="73"/>
    </location>
</feature>
<evidence type="ECO:0000313" key="4">
    <source>
        <dbReference type="EMBL" id="VFJ98813.1"/>
    </source>
</evidence>
<protein>
    <recommendedName>
        <fullName evidence="5">DUF1640 domain-containing protein</fullName>
    </recommendedName>
</protein>
<keyword evidence="1" id="KW-0812">Transmembrane</keyword>
<reference evidence="3" key="1">
    <citation type="submission" date="2019-02" db="EMBL/GenBank/DDBJ databases">
        <authorList>
            <person name="Gruber-Vodicka R. H."/>
            <person name="Seah K. B. B."/>
        </authorList>
    </citation>
    <scope>NUCLEOTIDE SEQUENCE</scope>
    <source>
        <strain evidence="4">BECK_SA2B12</strain>
        <strain evidence="2">BECK_SA2B15</strain>
        <strain evidence="3">BECK_SA2B20</strain>
    </source>
</reference>
<organism evidence="3">
    <name type="scientific">Candidatus Kentrum eta</name>
    <dbReference type="NCBI Taxonomy" id="2126337"/>
    <lineage>
        <taxon>Bacteria</taxon>
        <taxon>Pseudomonadati</taxon>
        <taxon>Pseudomonadota</taxon>
        <taxon>Gammaproteobacteria</taxon>
        <taxon>Candidatus Kentrum</taxon>
    </lineage>
</organism>
<evidence type="ECO:0008006" key="5">
    <source>
        <dbReference type="Google" id="ProtNLM"/>
    </source>
</evidence>
<proteinExistence type="predicted"/>
<keyword evidence="1" id="KW-0472">Membrane</keyword>
<name>A0A450UHH0_9GAMM</name>
<evidence type="ECO:0000256" key="1">
    <source>
        <dbReference type="SAM" id="Phobius"/>
    </source>
</evidence>
<dbReference type="EMBL" id="CAADFJ010000025">
    <property type="protein sequence ID" value="VFJ98813.1"/>
    <property type="molecule type" value="Genomic_DNA"/>
</dbReference>
<dbReference type="EMBL" id="CAADFI010000023">
    <property type="protein sequence ID" value="VFJ91970.1"/>
    <property type="molecule type" value="Genomic_DNA"/>
</dbReference>
<dbReference type="EMBL" id="CAADFG010000027">
    <property type="protein sequence ID" value="VFJ91121.1"/>
    <property type="molecule type" value="Genomic_DNA"/>
</dbReference>
<gene>
    <name evidence="2" type="ORF">BECKH772A_GA0070896_1002716</name>
    <name evidence="3" type="ORF">BECKH772B_GA0070898_1002315</name>
    <name evidence="4" type="ORF">BECKH772C_GA0070978_1002516</name>
</gene>